<name>A0ACC0B4L3_CATRO</name>
<keyword evidence="2" id="KW-1185">Reference proteome</keyword>
<reference evidence="2" key="1">
    <citation type="journal article" date="2023" name="Nat. Plants">
        <title>Single-cell RNA sequencing provides a high-resolution roadmap for understanding the multicellular compartmentation of specialized metabolism.</title>
        <authorList>
            <person name="Sun S."/>
            <person name="Shen X."/>
            <person name="Li Y."/>
            <person name="Li Y."/>
            <person name="Wang S."/>
            <person name="Li R."/>
            <person name="Zhang H."/>
            <person name="Shen G."/>
            <person name="Guo B."/>
            <person name="Wei J."/>
            <person name="Xu J."/>
            <person name="St-Pierre B."/>
            <person name="Chen S."/>
            <person name="Sun C."/>
        </authorList>
    </citation>
    <scope>NUCLEOTIDE SEQUENCE [LARGE SCALE GENOMIC DNA]</scope>
</reference>
<evidence type="ECO:0000313" key="1">
    <source>
        <dbReference type="EMBL" id="KAI5667572.1"/>
    </source>
</evidence>
<evidence type="ECO:0000313" key="2">
    <source>
        <dbReference type="Proteomes" id="UP001060085"/>
    </source>
</evidence>
<accession>A0ACC0B4L3</accession>
<sequence length="594" mass="68111">MSCATSLERIGATIIMSGVRDLKREKKAILEQSSRRNLLDILCIIINGDVKGNRLGTRNGYSATSCKRIQKNEVKNGGNYVTIDESFQKIRGNVDRSHDIYDHYKHSYGSKNIYYELNDIYSYRGYSCRRSSQTLGSTSRPLSYNNLKLLILHGTFGPYDYEAWEQKVESLFYSYGVREEVKCQSVLKSLSYEVNVWWDCTCENRRRMGAKPIKTWSLIKQVLRNIFGVENSEGQRQESEHLECSKEKESEFDKSERVKENECFIEKQESEKEDQREKEIVVFEKSEVDGCHFNITTYASCVLGVEDRGRSMEKELGTILEDLPISLSLNPSLMFYEVSFVKLKLFLESYLSHVSIIGDFCAISFGGGLFLVVPYVSKCLFSHNSIQDSLMHSGTKFDPSCYGFGILDDTPLVDHNIIGFELDCALFNILYDECLGKFIDDVDYAFHFLDAFMKNIDGLAKIVSERPPRTIPSNIEVNPREHVNAILVRMDFKNKNEGLKDEREPSKLLIIYTTSKDYSREEVQGGKDQNDEKKQKRSENEADGINEEDLPPEVPKYAKYLKEMLSSKSEIDKAFAYTLGEECSAILTNKKKIL</sequence>
<dbReference type="Proteomes" id="UP001060085">
    <property type="component" value="Linkage Group LG04"/>
</dbReference>
<comment type="caution">
    <text evidence="1">The sequence shown here is derived from an EMBL/GenBank/DDBJ whole genome shotgun (WGS) entry which is preliminary data.</text>
</comment>
<dbReference type="EMBL" id="CM044704">
    <property type="protein sequence ID" value="KAI5667572.1"/>
    <property type="molecule type" value="Genomic_DNA"/>
</dbReference>
<proteinExistence type="predicted"/>
<gene>
    <name evidence="1" type="ORF">M9H77_17425</name>
</gene>
<organism evidence="1 2">
    <name type="scientific">Catharanthus roseus</name>
    <name type="common">Madagascar periwinkle</name>
    <name type="synonym">Vinca rosea</name>
    <dbReference type="NCBI Taxonomy" id="4058"/>
    <lineage>
        <taxon>Eukaryota</taxon>
        <taxon>Viridiplantae</taxon>
        <taxon>Streptophyta</taxon>
        <taxon>Embryophyta</taxon>
        <taxon>Tracheophyta</taxon>
        <taxon>Spermatophyta</taxon>
        <taxon>Magnoliopsida</taxon>
        <taxon>eudicotyledons</taxon>
        <taxon>Gunneridae</taxon>
        <taxon>Pentapetalae</taxon>
        <taxon>asterids</taxon>
        <taxon>lamiids</taxon>
        <taxon>Gentianales</taxon>
        <taxon>Apocynaceae</taxon>
        <taxon>Rauvolfioideae</taxon>
        <taxon>Vinceae</taxon>
        <taxon>Catharanthinae</taxon>
        <taxon>Catharanthus</taxon>
    </lineage>
</organism>
<protein>
    <submittedName>
        <fullName evidence="1">Uncharacterized protein</fullName>
    </submittedName>
</protein>